<accession>A0A017HIH1</accession>
<evidence type="ECO:0000256" key="3">
    <source>
        <dbReference type="ARBA" id="ARBA00022553"/>
    </source>
</evidence>
<reference evidence="10 11" key="1">
    <citation type="submission" date="2013-02" db="EMBL/GenBank/DDBJ databases">
        <authorList>
            <person name="Fiebig A."/>
            <person name="Goeker M."/>
            <person name="Klenk H.-P.P."/>
        </authorList>
    </citation>
    <scope>NUCLEOTIDE SEQUENCE [LARGE SCALE GENOMIC DNA]</scope>
    <source>
        <strain evidence="10 11">DSM 19309</strain>
    </source>
</reference>
<dbReference type="PRINTS" id="PR00344">
    <property type="entry name" value="BCTRLSENSOR"/>
</dbReference>
<dbReference type="Gene3D" id="3.30.450.20">
    <property type="entry name" value="PAS domain"/>
    <property type="match status" value="1"/>
</dbReference>
<dbReference type="InterPro" id="IPR036097">
    <property type="entry name" value="HisK_dim/P_sf"/>
</dbReference>
<dbReference type="InterPro" id="IPR035965">
    <property type="entry name" value="PAS-like_dom_sf"/>
</dbReference>
<dbReference type="EMBL" id="AOSK01000130">
    <property type="protein sequence ID" value="EYD73554.1"/>
    <property type="molecule type" value="Genomic_DNA"/>
</dbReference>
<dbReference type="Pfam" id="PF08448">
    <property type="entry name" value="PAS_4"/>
    <property type="match status" value="1"/>
</dbReference>
<dbReference type="CDD" id="cd00130">
    <property type="entry name" value="PAS"/>
    <property type="match status" value="1"/>
</dbReference>
<dbReference type="Pfam" id="PF02518">
    <property type="entry name" value="HATPase_c"/>
    <property type="match status" value="1"/>
</dbReference>
<evidence type="ECO:0000256" key="6">
    <source>
        <dbReference type="ARBA" id="ARBA00022777"/>
    </source>
</evidence>
<feature type="domain" description="Histidine kinase" evidence="9">
    <location>
        <begin position="134"/>
        <end position="350"/>
    </location>
</feature>
<dbReference type="InterPro" id="IPR005467">
    <property type="entry name" value="His_kinase_dom"/>
</dbReference>
<dbReference type="OrthoDB" id="9789238at2"/>
<dbReference type="STRING" id="442562.Rumeso_04675"/>
<evidence type="ECO:0000313" key="11">
    <source>
        <dbReference type="Proteomes" id="UP000019666"/>
    </source>
</evidence>
<dbReference type="SUPFAM" id="SSF55785">
    <property type="entry name" value="PYP-like sensor domain (PAS domain)"/>
    <property type="match status" value="1"/>
</dbReference>
<dbReference type="PATRIC" id="fig|442562.3.peg.4605"/>
<dbReference type="InterPro" id="IPR000014">
    <property type="entry name" value="PAS"/>
</dbReference>
<comment type="catalytic activity">
    <reaction evidence="1">
        <text>ATP + protein L-histidine = ADP + protein N-phospho-L-histidine.</text>
        <dbReference type="EC" id="2.7.13.3"/>
    </reaction>
</comment>
<dbReference type="InterPro" id="IPR004358">
    <property type="entry name" value="Sig_transdc_His_kin-like_C"/>
</dbReference>
<keyword evidence="8" id="KW-0902">Two-component regulatory system</keyword>
<dbReference type="InterPro" id="IPR013656">
    <property type="entry name" value="PAS_4"/>
</dbReference>
<keyword evidence="3" id="KW-0597">Phosphoprotein</keyword>
<dbReference type="CDD" id="cd00082">
    <property type="entry name" value="HisKA"/>
    <property type="match status" value="1"/>
</dbReference>
<dbReference type="EC" id="2.7.13.3" evidence="2"/>
<keyword evidence="5" id="KW-0547">Nucleotide-binding</keyword>
<dbReference type="InterPro" id="IPR003594">
    <property type="entry name" value="HATPase_dom"/>
</dbReference>
<evidence type="ECO:0000256" key="7">
    <source>
        <dbReference type="ARBA" id="ARBA00022840"/>
    </source>
</evidence>
<evidence type="ECO:0000256" key="4">
    <source>
        <dbReference type="ARBA" id="ARBA00022679"/>
    </source>
</evidence>
<dbReference type="Pfam" id="PF00512">
    <property type="entry name" value="HisKA"/>
    <property type="match status" value="1"/>
</dbReference>
<evidence type="ECO:0000256" key="1">
    <source>
        <dbReference type="ARBA" id="ARBA00000085"/>
    </source>
</evidence>
<dbReference type="SUPFAM" id="SSF55874">
    <property type="entry name" value="ATPase domain of HSP90 chaperone/DNA topoisomerase II/histidine kinase"/>
    <property type="match status" value="1"/>
</dbReference>
<proteinExistence type="predicted"/>
<evidence type="ECO:0000256" key="8">
    <source>
        <dbReference type="ARBA" id="ARBA00023012"/>
    </source>
</evidence>
<dbReference type="GO" id="GO:0000155">
    <property type="term" value="F:phosphorelay sensor kinase activity"/>
    <property type="evidence" value="ECO:0007669"/>
    <property type="project" value="InterPro"/>
</dbReference>
<name>A0A017HIH1_9RHOB</name>
<dbReference type="InterPro" id="IPR036890">
    <property type="entry name" value="HATPase_C_sf"/>
</dbReference>
<dbReference type="GO" id="GO:0005524">
    <property type="term" value="F:ATP binding"/>
    <property type="evidence" value="ECO:0007669"/>
    <property type="project" value="UniProtKB-KW"/>
</dbReference>
<dbReference type="AlphaFoldDB" id="A0A017HIH1"/>
<dbReference type="HOGENOM" id="CLU_000445_114_39_5"/>
<dbReference type="InterPro" id="IPR003661">
    <property type="entry name" value="HisK_dim/P_dom"/>
</dbReference>
<keyword evidence="6" id="KW-0418">Kinase</keyword>
<dbReference type="Gene3D" id="3.30.565.10">
    <property type="entry name" value="Histidine kinase-like ATPase, C-terminal domain"/>
    <property type="match status" value="1"/>
</dbReference>
<evidence type="ECO:0000256" key="2">
    <source>
        <dbReference type="ARBA" id="ARBA00012438"/>
    </source>
</evidence>
<dbReference type="SUPFAM" id="SSF47384">
    <property type="entry name" value="Homodimeric domain of signal transducing histidine kinase"/>
    <property type="match status" value="1"/>
</dbReference>
<dbReference type="SMART" id="SM00387">
    <property type="entry name" value="HATPase_c"/>
    <property type="match status" value="1"/>
</dbReference>
<dbReference type="PROSITE" id="PS50109">
    <property type="entry name" value="HIS_KIN"/>
    <property type="match status" value="1"/>
</dbReference>
<gene>
    <name evidence="10" type="ORF">Rumeso_04675</name>
</gene>
<evidence type="ECO:0000313" key="10">
    <source>
        <dbReference type="EMBL" id="EYD73554.1"/>
    </source>
</evidence>
<evidence type="ECO:0000256" key="5">
    <source>
        <dbReference type="ARBA" id="ARBA00022741"/>
    </source>
</evidence>
<comment type="caution">
    <text evidence="10">The sequence shown here is derived from an EMBL/GenBank/DDBJ whole genome shotgun (WGS) entry which is preliminary data.</text>
</comment>
<dbReference type="Gene3D" id="1.10.287.130">
    <property type="match status" value="1"/>
</dbReference>
<protein>
    <recommendedName>
        <fullName evidence="2">histidine kinase</fullName>
        <ecNumber evidence="2">2.7.13.3</ecNumber>
    </recommendedName>
</protein>
<dbReference type="PANTHER" id="PTHR43065">
    <property type="entry name" value="SENSOR HISTIDINE KINASE"/>
    <property type="match status" value="1"/>
</dbReference>
<organism evidence="10 11">
    <name type="scientific">Rubellimicrobium mesophilum DSM 19309</name>
    <dbReference type="NCBI Taxonomy" id="442562"/>
    <lineage>
        <taxon>Bacteria</taxon>
        <taxon>Pseudomonadati</taxon>
        <taxon>Pseudomonadota</taxon>
        <taxon>Alphaproteobacteria</taxon>
        <taxon>Rhodobacterales</taxon>
        <taxon>Roseobacteraceae</taxon>
        <taxon>Rubellimicrobium</taxon>
    </lineage>
</organism>
<dbReference type="Proteomes" id="UP000019666">
    <property type="component" value="Unassembled WGS sequence"/>
</dbReference>
<dbReference type="RefSeq" id="WP_037279143.1">
    <property type="nucleotide sequence ID" value="NZ_KK088560.1"/>
</dbReference>
<keyword evidence="11" id="KW-1185">Reference proteome</keyword>
<dbReference type="PANTHER" id="PTHR43065:SF10">
    <property type="entry name" value="PEROXIDE STRESS-ACTIVATED HISTIDINE KINASE MAK3"/>
    <property type="match status" value="1"/>
</dbReference>
<dbReference type="SMART" id="SM00388">
    <property type="entry name" value="HisKA"/>
    <property type="match status" value="1"/>
</dbReference>
<keyword evidence="7" id="KW-0067">ATP-binding</keyword>
<dbReference type="SMART" id="SM00091">
    <property type="entry name" value="PAS"/>
    <property type="match status" value="1"/>
</dbReference>
<sequence length="361" mass="39075">MIADETLWTSLPVPALVLSPDDRILDANPAAEAFLNLSAKALNGAPVWDKVMIDAPLEEAFRRARAESSSLHVNDVDVGSGERPPLQCNIRFAPLVRGEGRMLMLVSPREMATRMTQNVSSHKAAKSAIGMAEMLAHEIKNPLAGITGAAQLLSMGMTGPDLELTDLIVEESRRIVKLLEQVEQFGNLRPPTLKAVNLHDVLDRARKSAAVGYGAHMRFVEDYDPSLPRTLADADQLLQVFLNLIKNACEVGAEGGTIRLRTFYEPSLRLRRTDGSQARLPLQVEVVDDGPGLPPEIAADVFEPFVSGRENGTGLGLALVSKLLADIGGWISVDSVPGRTVFRVSLPLAPKNAEEALEGER</sequence>
<evidence type="ECO:0000259" key="9">
    <source>
        <dbReference type="PROSITE" id="PS50109"/>
    </source>
</evidence>
<keyword evidence="4 10" id="KW-0808">Transferase</keyword>